<dbReference type="Pfam" id="PF00378">
    <property type="entry name" value="ECH_1"/>
    <property type="match status" value="1"/>
</dbReference>
<dbReference type="PANTHER" id="PTHR43802">
    <property type="entry name" value="ENOYL-COA HYDRATASE"/>
    <property type="match status" value="1"/>
</dbReference>
<dbReference type="InterPro" id="IPR029045">
    <property type="entry name" value="ClpP/crotonase-like_dom_sf"/>
</dbReference>
<comment type="similarity">
    <text evidence="1">Belongs to the enoyl-CoA hydratase/isomerase family.</text>
</comment>
<evidence type="ECO:0000256" key="1">
    <source>
        <dbReference type="ARBA" id="ARBA00005254"/>
    </source>
</evidence>
<evidence type="ECO:0000313" key="3">
    <source>
        <dbReference type="Proteomes" id="UP001642482"/>
    </source>
</evidence>
<proteinExistence type="inferred from homology"/>
<sequence>MPELYRTKLEEYAEKWKDFFHFKREDGILEMRMHTRGGPMLWGLEIHRALIPAMRDINDDPDNEVLIFTGTGDAFLGGYDSPSWAEHGFEGPFSEFHAYDIFYKDQTREPFSLIDLQIPVICAINGPILVHGELALLNDIVIAADHTYIYDGHYDGFGIVPGDGVHTLYRELLGQNRGRYFLLMGERIHAPEAKQLGLVSEVMPLEDLLPRAWEIARTKMMTKNRVQRRLTRGLLIQPWKELFIKEIYSGLTHEALGSYSHWPMTSKKYDPNSQALKK</sequence>
<keyword evidence="3" id="KW-1185">Reference proteome</keyword>
<reference evidence="2 3" key="1">
    <citation type="submission" date="2024-01" db="EMBL/GenBank/DDBJ databases">
        <authorList>
            <person name="Allen C."/>
            <person name="Tagirdzhanova G."/>
        </authorList>
    </citation>
    <scope>NUCLEOTIDE SEQUENCE [LARGE SCALE GENOMIC DNA]</scope>
</reference>
<gene>
    <name evidence="2" type="ORF">SEUCBS140593_001690</name>
</gene>
<dbReference type="PANTHER" id="PTHR43802:SF1">
    <property type="entry name" value="IP11341P-RELATED"/>
    <property type="match status" value="1"/>
</dbReference>
<accession>A0ABP0B0E9</accession>
<dbReference type="Gene3D" id="3.90.226.10">
    <property type="entry name" value="2-enoyl-CoA Hydratase, Chain A, domain 1"/>
    <property type="match status" value="1"/>
</dbReference>
<dbReference type="InterPro" id="IPR001753">
    <property type="entry name" value="Enoyl-CoA_hydra/iso"/>
</dbReference>
<dbReference type="Proteomes" id="UP001642482">
    <property type="component" value="Unassembled WGS sequence"/>
</dbReference>
<name>A0ABP0B0E9_9PEZI</name>
<evidence type="ECO:0000313" key="2">
    <source>
        <dbReference type="EMBL" id="CAK7212978.1"/>
    </source>
</evidence>
<dbReference type="EMBL" id="CAWUHD010000010">
    <property type="protein sequence ID" value="CAK7212978.1"/>
    <property type="molecule type" value="Genomic_DNA"/>
</dbReference>
<protein>
    <submittedName>
        <fullName evidence="2">Uncharacterized protein</fullName>
    </submittedName>
</protein>
<organism evidence="2 3">
    <name type="scientific">Sporothrix eucalyptigena</name>
    <dbReference type="NCBI Taxonomy" id="1812306"/>
    <lineage>
        <taxon>Eukaryota</taxon>
        <taxon>Fungi</taxon>
        <taxon>Dikarya</taxon>
        <taxon>Ascomycota</taxon>
        <taxon>Pezizomycotina</taxon>
        <taxon>Sordariomycetes</taxon>
        <taxon>Sordariomycetidae</taxon>
        <taxon>Ophiostomatales</taxon>
        <taxon>Ophiostomataceae</taxon>
        <taxon>Sporothrix</taxon>
    </lineage>
</organism>
<dbReference type="CDD" id="cd06558">
    <property type="entry name" value="crotonase-like"/>
    <property type="match status" value="1"/>
</dbReference>
<dbReference type="SUPFAM" id="SSF52096">
    <property type="entry name" value="ClpP/crotonase"/>
    <property type="match status" value="1"/>
</dbReference>
<comment type="caution">
    <text evidence="2">The sequence shown here is derived from an EMBL/GenBank/DDBJ whole genome shotgun (WGS) entry which is preliminary data.</text>
</comment>